<comment type="similarity">
    <text evidence="12">Belongs to the protein kinase superfamily. Ser/Thr protein kinase family. CDPK subfamily.</text>
</comment>
<dbReference type="SMART" id="SM00220">
    <property type="entry name" value="S_TKc"/>
    <property type="match status" value="1"/>
</dbReference>
<dbReference type="EMBL" id="DS989731">
    <property type="protein sequence ID" value="EEA06940.1"/>
    <property type="molecule type" value="Genomic_DNA"/>
</dbReference>
<keyword evidence="20" id="KW-1185">Reference proteome</keyword>
<evidence type="ECO:0000313" key="19">
    <source>
        <dbReference type="EMBL" id="EEA06940.1"/>
    </source>
</evidence>
<dbReference type="InterPro" id="IPR018247">
    <property type="entry name" value="EF_Hand_1_Ca_BS"/>
</dbReference>
<dbReference type="InterPro" id="IPR008271">
    <property type="entry name" value="Ser/Thr_kinase_AS"/>
</dbReference>
<dbReference type="SMART" id="SM00054">
    <property type="entry name" value="EFh"/>
    <property type="match status" value="5"/>
</dbReference>
<keyword evidence="10" id="KW-0106">Calcium</keyword>
<dbReference type="GO" id="GO:0106310">
    <property type="term" value="F:protein serine kinase activity"/>
    <property type="evidence" value="ECO:0007669"/>
    <property type="project" value="RHEA"/>
</dbReference>
<protein>
    <recommendedName>
        <fullName evidence="3">non-specific serine/threonine protein kinase</fullName>
        <ecNumber evidence="3">2.7.11.1</ecNumber>
    </recommendedName>
</protein>
<evidence type="ECO:0000256" key="7">
    <source>
        <dbReference type="ARBA" id="ARBA00022737"/>
    </source>
</evidence>
<evidence type="ECO:0000313" key="20">
    <source>
        <dbReference type="Proteomes" id="UP000001460"/>
    </source>
</evidence>
<evidence type="ECO:0000256" key="6">
    <source>
        <dbReference type="ARBA" id="ARBA00022723"/>
    </source>
</evidence>
<dbReference type="STRING" id="441375.B6AFE9"/>
<evidence type="ECO:0000256" key="9">
    <source>
        <dbReference type="ARBA" id="ARBA00022777"/>
    </source>
</evidence>
<dbReference type="Gene3D" id="1.10.238.10">
    <property type="entry name" value="EF-hand"/>
    <property type="match status" value="3"/>
</dbReference>
<dbReference type="RefSeq" id="XP_002141289.1">
    <property type="nucleotide sequence ID" value="XM_002141253.1"/>
</dbReference>
<dbReference type="InterPro" id="IPR017441">
    <property type="entry name" value="Protein_kinase_ATP_BS"/>
</dbReference>
<dbReference type="GO" id="GO:0004674">
    <property type="term" value="F:protein serine/threonine kinase activity"/>
    <property type="evidence" value="ECO:0007669"/>
    <property type="project" value="UniProtKB-KW"/>
</dbReference>
<evidence type="ECO:0000259" key="17">
    <source>
        <dbReference type="PROSITE" id="PS50011"/>
    </source>
</evidence>
<evidence type="ECO:0000256" key="2">
    <source>
        <dbReference type="ARBA" id="ARBA00011245"/>
    </source>
</evidence>
<feature type="domain" description="EF-hand" evidence="18">
    <location>
        <begin position="662"/>
        <end position="697"/>
    </location>
</feature>
<feature type="region of interest" description="Disordered" evidence="16">
    <location>
        <begin position="1"/>
        <end position="31"/>
    </location>
</feature>
<dbReference type="PROSITE" id="PS00107">
    <property type="entry name" value="PROTEIN_KINASE_ATP"/>
    <property type="match status" value="1"/>
</dbReference>
<evidence type="ECO:0000256" key="11">
    <source>
        <dbReference type="ARBA" id="ARBA00022840"/>
    </source>
</evidence>
<dbReference type="SUPFAM" id="SSF56112">
    <property type="entry name" value="Protein kinase-like (PK-like)"/>
    <property type="match status" value="1"/>
</dbReference>
<dbReference type="CDD" id="cd05117">
    <property type="entry name" value="STKc_CAMK"/>
    <property type="match status" value="1"/>
</dbReference>
<proteinExistence type="inferred from homology"/>
<evidence type="ECO:0000256" key="13">
    <source>
        <dbReference type="ARBA" id="ARBA00047899"/>
    </source>
</evidence>
<feature type="domain" description="EF-hand" evidence="18">
    <location>
        <begin position="704"/>
        <end position="730"/>
    </location>
</feature>
<dbReference type="InterPro" id="IPR002048">
    <property type="entry name" value="EF_hand_dom"/>
</dbReference>
<evidence type="ECO:0000259" key="18">
    <source>
        <dbReference type="PROSITE" id="PS50222"/>
    </source>
</evidence>
<evidence type="ECO:0000256" key="16">
    <source>
        <dbReference type="SAM" id="MobiDB-lite"/>
    </source>
</evidence>
<comment type="cofactor">
    <cofactor evidence="1">
        <name>Mg(2+)</name>
        <dbReference type="ChEBI" id="CHEBI:18420"/>
    </cofactor>
</comment>
<feature type="binding site" evidence="15">
    <location>
        <position position="377"/>
    </location>
    <ligand>
        <name>ATP</name>
        <dbReference type="ChEBI" id="CHEBI:30616"/>
    </ligand>
</feature>
<dbReference type="EC" id="2.7.11.1" evidence="3"/>
<evidence type="ECO:0000256" key="14">
    <source>
        <dbReference type="ARBA" id="ARBA00048679"/>
    </source>
</evidence>
<dbReference type="PROSITE" id="PS00018">
    <property type="entry name" value="EF_HAND_1"/>
    <property type="match status" value="3"/>
</dbReference>
<dbReference type="GO" id="GO:0005524">
    <property type="term" value="F:ATP binding"/>
    <property type="evidence" value="ECO:0007669"/>
    <property type="project" value="UniProtKB-UniRule"/>
</dbReference>
<gene>
    <name evidence="19" type="ORF">CMU_033250</name>
</gene>
<dbReference type="eggNOG" id="KOG0032">
    <property type="taxonomic scope" value="Eukaryota"/>
</dbReference>
<organism evidence="19 20">
    <name type="scientific">Cryptosporidium muris (strain RN66)</name>
    <dbReference type="NCBI Taxonomy" id="441375"/>
    <lineage>
        <taxon>Eukaryota</taxon>
        <taxon>Sar</taxon>
        <taxon>Alveolata</taxon>
        <taxon>Apicomplexa</taxon>
        <taxon>Conoidasida</taxon>
        <taxon>Coccidia</taxon>
        <taxon>Eucoccidiorida</taxon>
        <taxon>Eimeriorina</taxon>
        <taxon>Cryptosporidiidae</taxon>
        <taxon>Cryptosporidium</taxon>
    </lineage>
</organism>
<name>B6AFE9_CRYMR</name>
<dbReference type="InterPro" id="IPR000719">
    <property type="entry name" value="Prot_kinase_dom"/>
</dbReference>
<dbReference type="SUPFAM" id="SSF47473">
    <property type="entry name" value="EF-hand"/>
    <property type="match status" value="2"/>
</dbReference>
<feature type="domain" description="EF-hand" evidence="18">
    <location>
        <begin position="227"/>
        <end position="262"/>
    </location>
</feature>
<keyword evidence="7" id="KW-0677">Repeat</keyword>
<feature type="domain" description="EF-hand" evidence="18">
    <location>
        <begin position="731"/>
        <end position="766"/>
    </location>
</feature>
<dbReference type="PROSITE" id="PS50011">
    <property type="entry name" value="PROTEIN_KINASE_DOM"/>
    <property type="match status" value="1"/>
</dbReference>
<dbReference type="InterPro" id="IPR011009">
    <property type="entry name" value="Kinase-like_dom_sf"/>
</dbReference>
<dbReference type="PROSITE" id="PS00108">
    <property type="entry name" value="PROTEIN_KINASE_ST"/>
    <property type="match status" value="1"/>
</dbReference>
<comment type="catalytic activity">
    <reaction evidence="13">
        <text>L-threonyl-[protein] + ATP = O-phospho-L-threonyl-[protein] + ADP + H(+)</text>
        <dbReference type="Rhea" id="RHEA:46608"/>
        <dbReference type="Rhea" id="RHEA-COMP:11060"/>
        <dbReference type="Rhea" id="RHEA-COMP:11605"/>
        <dbReference type="ChEBI" id="CHEBI:15378"/>
        <dbReference type="ChEBI" id="CHEBI:30013"/>
        <dbReference type="ChEBI" id="CHEBI:30616"/>
        <dbReference type="ChEBI" id="CHEBI:61977"/>
        <dbReference type="ChEBI" id="CHEBI:456216"/>
        <dbReference type="EC" id="2.7.11.1"/>
    </reaction>
</comment>
<feature type="domain" description="EF-hand" evidence="18">
    <location>
        <begin position="793"/>
        <end position="828"/>
    </location>
</feature>
<dbReference type="AlphaFoldDB" id="B6AFE9"/>
<dbReference type="CDD" id="cd00051">
    <property type="entry name" value="EFh"/>
    <property type="match status" value="2"/>
</dbReference>
<dbReference type="OrthoDB" id="346907at2759"/>
<dbReference type="Gene3D" id="1.10.510.10">
    <property type="entry name" value="Transferase(Phosphotransferase) domain 1"/>
    <property type="match status" value="1"/>
</dbReference>
<comment type="subunit">
    <text evidence="2">Monomer.</text>
</comment>
<reference evidence="19" key="1">
    <citation type="submission" date="2008-06" db="EMBL/GenBank/DDBJ databases">
        <authorList>
            <person name="Lorenzi H."/>
            <person name="Inman J."/>
            <person name="Miller J."/>
            <person name="Schobel S."/>
            <person name="Amedeo P."/>
            <person name="Caler E.V."/>
            <person name="da Silva J."/>
        </authorList>
    </citation>
    <scope>NUCLEOTIDE SEQUENCE [LARGE SCALE GENOMIC DNA]</scope>
    <source>
        <strain evidence="19">RN66</strain>
    </source>
</reference>
<evidence type="ECO:0000256" key="5">
    <source>
        <dbReference type="ARBA" id="ARBA00022679"/>
    </source>
</evidence>
<dbReference type="GO" id="GO:0005509">
    <property type="term" value="F:calcium ion binding"/>
    <property type="evidence" value="ECO:0007669"/>
    <property type="project" value="InterPro"/>
</dbReference>
<dbReference type="InterPro" id="IPR050205">
    <property type="entry name" value="CDPK_Ser/Thr_kinases"/>
</dbReference>
<dbReference type="Gene3D" id="3.30.200.20">
    <property type="entry name" value="Phosphorylase Kinase, domain 1"/>
    <property type="match status" value="1"/>
</dbReference>
<evidence type="ECO:0000256" key="15">
    <source>
        <dbReference type="PROSITE-ProRule" id="PRU10141"/>
    </source>
</evidence>
<keyword evidence="9 19" id="KW-0418">Kinase</keyword>
<dbReference type="GeneID" id="6996559"/>
<evidence type="ECO:0000256" key="1">
    <source>
        <dbReference type="ARBA" id="ARBA00001946"/>
    </source>
</evidence>
<comment type="catalytic activity">
    <reaction evidence="14">
        <text>L-seryl-[protein] + ATP = O-phospho-L-seryl-[protein] + ADP + H(+)</text>
        <dbReference type="Rhea" id="RHEA:17989"/>
        <dbReference type="Rhea" id="RHEA-COMP:9863"/>
        <dbReference type="Rhea" id="RHEA-COMP:11604"/>
        <dbReference type="ChEBI" id="CHEBI:15378"/>
        <dbReference type="ChEBI" id="CHEBI:29999"/>
        <dbReference type="ChEBI" id="CHEBI:30616"/>
        <dbReference type="ChEBI" id="CHEBI:83421"/>
        <dbReference type="ChEBI" id="CHEBI:456216"/>
        <dbReference type="EC" id="2.7.11.1"/>
    </reaction>
</comment>
<keyword evidence="8 15" id="KW-0547">Nucleotide-binding</keyword>
<dbReference type="FunFam" id="3.30.200.20:FF:000315">
    <property type="entry name" value="Calcium-dependent protein kinase 3"/>
    <property type="match status" value="1"/>
</dbReference>
<dbReference type="VEuPathDB" id="CryptoDB:CMU_033250"/>
<keyword evidence="4" id="KW-0723">Serine/threonine-protein kinase</keyword>
<keyword evidence="6" id="KW-0479">Metal-binding</keyword>
<dbReference type="Pfam" id="PF00069">
    <property type="entry name" value="Pkinase"/>
    <property type="match status" value="1"/>
</dbReference>
<evidence type="ECO:0000256" key="10">
    <source>
        <dbReference type="ARBA" id="ARBA00022837"/>
    </source>
</evidence>
<dbReference type="PANTHER" id="PTHR24349">
    <property type="entry name" value="SERINE/THREONINE-PROTEIN KINASE"/>
    <property type="match status" value="1"/>
</dbReference>
<dbReference type="InterPro" id="IPR011992">
    <property type="entry name" value="EF-hand-dom_pair"/>
</dbReference>
<accession>B6AFE9</accession>
<evidence type="ECO:0000256" key="4">
    <source>
        <dbReference type="ARBA" id="ARBA00022527"/>
    </source>
</evidence>
<evidence type="ECO:0000256" key="8">
    <source>
        <dbReference type="ARBA" id="ARBA00022741"/>
    </source>
</evidence>
<keyword evidence="11 15" id="KW-0067">ATP-binding</keyword>
<sequence length="853" mass="97144">MTTIMPSRRNSRRSSISSDCSNSNSIAAKPRNSNIQKVSTNFNSYSNSGSMHRSKSITHIDERNSQQQYLRGISGPSKLITSSKSWKGPEVLEQHNAQISGEKAVTKGKSKEINSKLTGNRSIKEVFASIVRGSSKIKNRSASMKTNGLVNKISDEDGLKISESRHSVLEERSLSCIEQLPSSGSDELDNNKLVILTGPPTQRSILTRLDLSELKTKVDFVLSTEQRFLESAKYSFQQFDGDNDGYLKIDELLDLLTTLGEHLALPPINKKSVVNEILTHLNSTAAVDLKNPNELEMISFHFFLRYFLNVLTAIRRRHFDIRKFQHCSKQNSVSRKHLIYEEDINDLYTFHNQLGIGTYGEVYLVTENYTRQRRVCKIIDKAKCKKKLDSIDLEVEILKKLDHPGIVHIYEVYEDKLNMYIIQEYCAGGNLFQSLRDSIQSGFRISEYHVARIVQQILLAVRYLHQQRVVHKDLKPQNILLTNSFGSGNTTIKLIDFGLSEMFTSEETELFFFEDTCTKIAGSLDYMAPEMILEQPFSYSVDIWAVGVVMFCLLTGYHPFKGSNHSETRANICESIAPIDEIPFITELGKNFLKRLLEKKPRCRITVDEALNHEWLVLPHKIYNEVDIGTPLLAHLRAYTRQSELRHLLIHMLTHQLALDTAQINMITSTFRSLDTDNDGLLSLEEIASGFESAGILQWEAAIIMRAMDIDGNGMISYSEFITACHIWKKSEIRQLRSLFMKIDLDKDGIVSRQDFKTLLKTQQSKLLSNITKGFSSLAEPNCRTVLPSTNQGVYTDWDTILDEIDTNHDGSIDWSEFCEFILSFFNDSKIYVKSSNTASVVFRKEPIPQRLN</sequence>
<dbReference type="FunFam" id="1.10.510.10:FF:000571">
    <property type="entry name" value="Maternal embryonic leucine zipper kinase"/>
    <property type="match status" value="1"/>
</dbReference>
<dbReference type="PROSITE" id="PS50222">
    <property type="entry name" value="EF_HAND_2"/>
    <property type="match status" value="5"/>
</dbReference>
<keyword evidence="5 19" id="KW-0808">Transferase</keyword>
<dbReference type="Pfam" id="PF13499">
    <property type="entry name" value="EF-hand_7"/>
    <property type="match status" value="2"/>
</dbReference>
<dbReference type="Pfam" id="PF13202">
    <property type="entry name" value="EF-hand_5"/>
    <property type="match status" value="1"/>
</dbReference>
<evidence type="ECO:0000256" key="12">
    <source>
        <dbReference type="ARBA" id="ARBA00024334"/>
    </source>
</evidence>
<feature type="domain" description="Protein kinase" evidence="17">
    <location>
        <begin position="348"/>
        <end position="616"/>
    </location>
</feature>
<dbReference type="Proteomes" id="UP000001460">
    <property type="component" value="Unassembled WGS sequence"/>
</dbReference>
<evidence type="ECO:0000256" key="3">
    <source>
        <dbReference type="ARBA" id="ARBA00012513"/>
    </source>
</evidence>
<feature type="compositionally biased region" description="Low complexity" evidence="16">
    <location>
        <begin position="13"/>
        <end position="25"/>
    </location>
</feature>